<dbReference type="InterPro" id="IPR008979">
    <property type="entry name" value="Galactose-bd-like_sf"/>
</dbReference>
<feature type="region of interest" description="Disordered" evidence="10">
    <location>
        <begin position="2404"/>
        <end position="2439"/>
    </location>
</feature>
<evidence type="ECO:0000256" key="6">
    <source>
        <dbReference type="ARBA" id="ARBA00022801"/>
    </source>
</evidence>
<dbReference type="Gene3D" id="3.20.20.80">
    <property type="entry name" value="Glycosidases"/>
    <property type="match status" value="1"/>
</dbReference>
<dbReference type="GO" id="GO:0006080">
    <property type="term" value="P:substituted mannan metabolic process"/>
    <property type="evidence" value="ECO:0007669"/>
    <property type="project" value="InterPro"/>
</dbReference>
<comment type="subcellular location">
    <subcellularLocation>
        <location evidence="1">Secreted</location>
    </subcellularLocation>
</comment>
<evidence type="ECO:0000256" key="4">
    <source>
        <dbReference type="ARBA" id="ARBA00022729"/>
    </source>
</evidence>
<protein>
    <submittedName>
        <fullName evidence="12">Glycosyl hydrolase family 26/Calx-beta domain</fullName>
    </submittedName>
</protein>
<keyword evidence="13" id="KW-1185">Reference proteome</keyword>
<accession>A0A0T5YZ78</accession>
<evidence type="ECO:0000256" key="5">
    <source>
        <dbReference type="ARBA" id="ARBA00022737"/>
    </source>
</evidence>
<dbReference type="PANTHER" id="PTHR40079:SF6">
    <property type="entry name" value="GH26 DOMAIN-CONTAINING PROTEIN"/>
    <property type="match status" value="1"/>
</dbReference>
<dbReference type="PATRIC" id="fig|54398.3.peg.2556"/>
<dbReference type="Proteomes" id="UP000051634">
    <property type="component" value="Unassembled WGS sequence"/>
</dbReference>
<dbReference type="InterPro" id="IPR000805">
    <property type="entry name" value="Glyco_hydro_26"/>
</dbReference>
<dbReference type="GO" id="GO:0005509">
    <property type="term" value="F:calcium ion binding"/>
    <property type="evidence" value="ECO:0007669"/>
    <property type="project" value="InterPro"/>
</dbReference>
<evidence type="ECO:0000256" key="10">
    <source>
        <dbReference type="SAM" id="MobiDB-lite"/>
    </source>
</evidence>
<feature type="region of interest" description="Disordered" evidence="10">
    <location>
        <begin position="3664"/>
        <end position="3684"/>
    </location>
</feature>
<proteinExistence type="inferred from homology"/>
<dbReference type="SUPFAM" id="SSF49785">
    <property type="entry name" value="Galactose-binding domain-like"/>
    <property type="match status" value="1"/>
</dbReference>
<reference evidence="12 13" key="1">
    <citation type="submission" date="2015-11" db="EMBL/GenBank/DDBJ databases">
        <title>The genome of Candidatus Endoriftia persephone in Ridgeia piscesae and population structure of the North Eastern Pacific vestimentiferan symbionts.</title>
        <authorList>
            <person name="Perez M."/>
            <person name="Juniper K.S."/>
        </authorList>
    </citation>
    <scope>NUCLEOTIDE SEQUENCE [LARGE SCALE GENOMIC DNA]</scope>
    <source>
        <strain evidence="12">Ind11</strain>
    </source>
</reference>
<keyword evidence="8 9" id="KW-0326">Glycosidase</keyword>
<dbReference type="SUPFAM" id="SSF103647">
    <property type="entry name" value="TSP type-3 repeat"/>
    <property type="match status" value="1"/>
</dbReference>
<evidence type="ECO:0000313" key="13">
    <source>
        <dbReference type="Proteomes" id="UP000051634"/>
    </source>
</evidence>
<dbReference type="GO" id="GO:0016985">
    <property type="term" value="F:mannan endo-1,4-beta-mannosidase activity"/>
    <property type="evidence" value="ECO:0007669"/>
    <property type="project" value="InterPro"/>
</dbReference>
<dbReference type="SUPFAM" id="SSF51445">
    <property type="entry name" value="(Trans)glycosidases"/>
    <property type="match status" value="1"/>
</dbReference>
<keyword evidence="4" id="KW-0732">Signal</keyword>
<dbReference type="InterPro" id="IPR008928">
    <property type="entry name" value="6-hairpin_glycosidase_sf"/>
</dbReference>
<dbReference type="InterPro" id="IPR038081">
    <property type="entry name" value="CalX-like_sf"/>
</dbReference>
<sequence>MGWFFPVSDYGWDLLLAHELYGDLDYLETAQDQIHFTLGANPSNMTYITGMGYKRLRSTVDQESLHDGIEAPVTGLPVSPMVTGYSWSNTYERDIGDYTWPLDNPDWDTGGEVYGLLEKSYDGWNINGEFTIEKMAGMLTALAVLTPRDDERYPHPEFTLSVEQVENGVFRPILAFKNGEPQSYRILWHENDQPVSADPAYLLRQDFSRPVWKLAAEVITAEGRRWYAETRINTRDYGNTDIPLEPFPDDSASTLFHLDGSLADANGVMADLTLSGNARFDDGDLYWMQNSAGSALRFDGFGDQAQVSFNISDYLPEGKRYEDVAEVTIDGLFYFDSLGPVNDDVLNLLYLRQSWGSGMQLTRYNWTSHIRADLGKTQNSGDAIDNALRPHEWHYVQMIYNRSHYILQVDGEELVKVAHDNQDKLFDQRDIELKFGNFQGWVDEVRFNVVLQDQTDTDGDGILDSLDPDDDNDGIPDEWELQYGLDSLDATDAGLDADGDGFYNLSEFYAATSPLDANAFPGQGSAGKTLLGVYHGNQGWAIPDLQAMEAWQEDKKHAVVTLFTSFGESQRNNLVTYQLPNIWNNGNVPLISWEPYLDGVDPESIEADIANGDHDAYLASWMSGLKGFLSGPDALFGTADDRRVYIRLAHEMNGDWYPWSARSVGENPADYIAMWRHVHDAATAIGLGREHVQWVWSVNASDHGSYGWIAEDYYPGDAYVDWLGIDGYNWASRAADQTWRTPAQVFDDMLGRLRNIADKPVAINEVAAQTNAGANLAEKNSWIQLLFAYLSQNNIGMLSWFNEDKEYDWAIFAGSYGDEAVATGEKGYSAYRTAVQSDQLIPADSGNPRLLSQAQFEGDLDVLTGFSLLGEAGIRLVDGQLVFERTATNGVEHTGLLSEQSYRGDLEVILEYASLSQFSENAYQPNLILRLTDDGFDQQTLNGRHVSVKHKIHSGIPGYTWFYQWDDQGQSVGASFPQRRTSGKLRLLRRDGVVSGYILDQNDQWLQINQAEPGAFLLEGPARVNVYVDAQYNDSYRYVFEGLTIRHDEDGDGLLNQEEALLGTDPVQADSDGDGLGDRADLRPLDAASRRAYPLGSLFPNPALDVSIHKGTDGRLLILVRNDHHSEQLFTAQLPGLSANSLVEVVFEQRSLQSQADSFSETLPANSRRVYRLDYDLAPLFDPADFVEIVQPMAAGAWSLDLTGLALDLEQGAGLSWAIESVDDANLTASLDGAQLTLTPQGAVCGLTHVRLSVSDAQGRSSQIALPVRLTGAPGAELIANGGMEQFDADPLHIPGWTDFRWEGDIQLNHTDLAAFAGERSALIQGYGPAKAAIYQNLSLPVGTYRLRAKLASADLREGLWGQTSLLYLEFASRETISQTLLEGDNARRQMELVFRVPEADQVTLYFFNYGPGSLFVDDVSLSLVEACAQPEEGFSLGETSLKPLDYNPPVSFEEILLHGYCDDESFAGREVCQRLQGVDIDSLKPQHAAAPRLLADFEQGSTPPFIQSGWDYTDQALNGERSVLLQPGRYLDGWNAQGIPSDWLRFEVDNPSTEPQRFYVEIRDVKSNDYWSRVNWYTVAAPGRSTIQVPLQIFVGEKSVIRERRRLDLANITRLVLSAADAAVALTIDDVRLEPEPAYSNDFPRLIKLDVGSLESPLFHEFTPLYASTSYRAQRGYGFSADAEIKRTEDRRHPENLLRDWISLNSGGLDFDLPDGEYHVWMVLEDPGYWEYYPNYEHRAVYAEGEKVLDEQPTVADFWARYYRHDDAEDLPGDDIWQRYIPARYQPLQFDVLVSDGQLNLRFEGNDSPYTLALSALVIYPTSEAARGEAFLAELWQQLKQQYGYEYKQVAPPLPQHVKPTGNALDGALSLFQRSSALDVYATDWPDAAEQVDALSASLAQGEYEPLTISLYAHQAQQLTDAVLELPGVEVTASQVRNKLSRVTQDGSVYTSRPRILDPLQLPLELAAGQSRRLWFDLHAPAELAPGTIEGSLRLSFSNGQSQELPVSVEVRPYSLPAADVPLGYLGLAPQYPGSGFPEVAAKQEAELQASIALLHRYGMTGVDGGIGGPLFKGYSDGQPVIDFSQADKTMAALQGLYSGEINSYGGIGIQGLSTYSTQDTSAYGKPYVEVLADLLAAIESHGAANNWLSLIHTVGDEPEGEAIQDSLAAAQAFHQADPQSRTSVFSSLTDPASDPRAAFAGVVDRIYVTHHSAAGLQHIVDRGSECATYNLRSRYHRGVYQYKLAREFGCRGHMQFMWSSVHADPWYDLDGRESEQAAVFTHADGSLRHTLELERYREAVDDYRYLLKLEQQIAASDDSTAKAEAQAWLQATLDAMEIGHDRPHAWSEAELDGLRQQAAAHIEHLLPDYDADGIPDALDADDDNDTLPDDWELRYGLNPLDASDATSDVDGDGFSNRVEFQANSDPTDPSSTPTGEHRLGTVLTDVRDWSGQRPFIDLFKVARPWFTQCDYWVNNPDPGCTGDTAWYTGENALLDLDENGWVRSVPAPGADPVYTSVATYWDVPRQFPAGRYLLLYDGEGTLEYLGGMRLIEEESRPGRHVVMLDRANGGFHLRIRASDPNGTGDYIRNMRLIPEAFETVDPLPLFNPEFLERTRPFQVLNFKYWMRIDDAPPATWAERPLMDRLSYAGEEGVPAEVMVALADAADAAPWFNMPHNADDDYVRQFATLVRDRLRPDLPVYLEYAHDFMFSANGGWIEEQGKAAWPEASESDLQKRFYWYGKRAAEMCDIWKSVWADGAGRVHCVVESQIGNSWISEQILECPLWEGAPCAGHGLDALAITPQFGGYLGITTHEQQVEAWTQEADGGLTSLFREVHEGGLIQDGPPGGALAAVMEDVEAQKAVADRYGMALVGSRGGEHIAGNGAVIYNEPITQLFIAANRDPRMGRAYTDLLDGWAARGGGLFMHQKDIGAFSQYGSWSALENLSDTHSPKYDALLGYLNGTPYESVVSLDLSAGEISEQGGAAALLVNLDRPYESDVTVQLGLQGGAQEGSDYTLASHTVTLPTGQTSASVTLTALDDELIEGRENVQITIVSVSAGLRPIRQSLRLEIFDEDVDGDAMADDWERHFGLDPNDPNDAHQDSDGDGIDNLAEFTGRTDPTRDQGPPPRLGGNLGGIVDWTSQSPFIDLFKMSREWLTQCDFWANEPEPDCSAENSWDTGEQALLDLDEHGWVRSMPAPADDPIFTRVTTYWAFYPQFPGGRYVVLYDGAGTMTYGLGAHKIDAESSPGRHLVVFDPGESATLTIAATDPDGTGDYIRNIRIIPEALAEELAASGDPVPLFKPAFLEKTRPYQVLRFMDMMRTNNSPLGRWADRPEPLDARYTTDYGVPLEVMTELSNTLQRPPWFTLPHQADDDFVRQFARLAKEQLDPTLRVYLEYSNEVWNGQFEQSGWVRSQGEALWPDAVADGHTKLLNWFGKRTAEICHLWKQVWGNDAYRVTCVMGAQAAWSRVAEQALECPLWDEGPCIDHGIDALAIAPYIDNLGLARYEAEVEAWTQEADGGLTRLFNQLEQGGELSDGPPGGQLAATFSAIDTHIALAAQYGLPLYSYEGGQHLVGVLGLENNQALTDLFIAANRDPRMGTLYDRYLAGWESRGGALFMNFSDIGRPSKWGSWGALEYLEQESSPKYAALMRYLGIANDGDGVPSESSDTDAGGNDILSDTW</sequence>
<evidence type="ECO:0000256" key="1">
    <source>
        <dbReference type="ARBA" id="ARBA00004613"/>
    </source>
</evidence>
<dbReference type="Gene3D" id="2.60.120.260">
    <property type="entry name" value="Galactose-binding domain-like"/>
    <property type="match status" value="1"/>
</dbReference>
<dbReference type="SUPFAM" id="SSF48208">
    <property type="entry name" value="Six-hairpin glycosidases"/>
    <property type="match status" value="1"/>
</dbReference>
<keyword evidence="3" id="KW-0964">Secreted</keyword>
<comment type="similarity">
    <text evidence="2 9">Belongs to the glycosyl hydrolase 26 family.</text>
</comment>
<dbReference type="Gene3D" id="2.60.120.200">
    <property type="match status" value="1"/>
</dbReference>
<evidence type="ECO:0000313" key="12">
    <source>
        <dbReference type="EMBL" id="KRT55852.1"/>
    </source>
</evidence>
<dbReference type="Pfam" id="PF18884">
    <property type="entry name" value="TSP3_bac"/>
    <property type="match status" value="3"/>
</dbReference>
<dbReference type="InterPro" id="IPR028974">
    <property type="entry name" value="TSP_type-3_rpt"/>
</dbReference>
<dbReference type="InterPro" id="IPR013320">
    <property type="entry name" value="ConA-like_dom_sf"/>
</dbReference>
<dbReference type="GO" id="GO:0007154">
    <property type="term" value="P:cell communication"/>
    <property type="evidence" value="ECO:0007669"/>
    <property type="project" value="InterPro"/>
</dbReference>
<dbReference type="Pfam" id="PF02156">
    <property type="entry name" value="Glyco_hydro_26"/>
    <property type="match status" value="1"/>
</dbReference>
<dbReference type="Gene3D" id="2.60.120.430">
    <property type="entry name" value="Galactose-binding lectin"/>
    <property type="match status" value="2"/>
</dbReference>
<keyword evidence="6 9" id="KW-0378">Hydrolase</keyword>
<feature type="active site" description="Nucleophile" evidence="9">
    <location>
        <position position="765"/>
    </location>
</feature>
<gene>
    <name evidence="12" type="ORF">Ga0074115_1261</name>
</gene>
<evidence type="ECO:0000259" key="11">
    <source>
        <dbReference type="PROSITE" id="PS51764"/>
    </source>
</evidence>
<feature type="region of interest" description="Disordered" evidence="10">
    <location>
        <begin position="3090"/>
        <end position="3136"/>
    </location>
</feature>
<dbReference type="PANTHER" id="PTHR40079">
    <property type="entry name" value="MANNAN ENDO-1,4-BETA-MANNOSIDASE E-RELATED"/>
    <property type="match status" value="1"/>
</dbReference>
<dbReference type="SUPFAM" id="SSF141072">
    <property type="entry name" value="CalX-like"/>
    <property type="match status" value="1"/>
</dbReference>
<dbReference type="EMBL" id="LDXT01000071">
    <property type="protein sequence ID" value="KRT55852.1"/>
    <property type="molecule type" value="Genomic_DNA"/>
</dbReference>
<evidence type="ECO:0000256" key="3">
    <source>
        <dbReference type="ARBA" id="ARBA00022525"/>
    </source>
</evidence>
<dbReference type="InterPro" id="IPR059100">
    <property type="entry name" value="TSP3_bac"/>
</dbReference>
<dbReference type="InterPro" id="IPR012341">
    <property type="entry name" value="6hp_glycosidase-like_sf"/>
</dbReference>
<dbReference type="Gene3D" id="1.50.10.10">
    <property type="match status" value="1"/>
</dbReference>
<evidence type="ECO:0000256" key="8">
    <source>
        <dbReference type="ARBA" id="ARBA00023295"/>
    </source>
</evidence>
<evidence type="ECO:0000256" key="2">
    <source>
        <dbReference type="ARBA" id="ARBA00007754"/>
    </source>
</evidence>
<organism evidence="12 13">
    <name type="scientific">endosymbiont of Ridgeia piscesae</name>
    <dbReference type="NCBI Taxonomy" id="54398"/>
    <lineage>
        <taxon>Bacteria</taxon>
        <taxon>Pseudomonadati</taxon>
        <taxon>Pseudomonadota</taxon>
        <taxon>Gammaproteobacteria</taxon>
        <taxon>sulfur-oxidizing symbionts</taxon>
    </lineage>
</organism>
<dbReference type="Gene3D" id="2.60.40.2030">
    <property type="match status" value="1"/>
</dbReference>
<feature type="domain" description="GH26" evidence="11">
    <location>
        <begin position="510"/>
        <end position="825"/>
    </location>
</feature>
<dbReference type="Pfam" id="PF03160">
    <property type="entry name" value="Calx-beta"/>
    <property type="match status" value="1"/>
</dbReference>
<keyword evidence="5" id="KW-0677">Repeat</keyword>
<name>A0A0T5YZ78_9GAMM</name>
<feature type="active site" description="Proton donor" evidence="9">
    <location>
        <position position="651"/>
    </location>
</feature>
<dbReference type="PROSITE" id="PS51764">
    <property type="entry name" value="GH26"/>
    <property type="match status" value="1"/>
</dbReference>
<dbReference type="InterPro" id="IPR022790">
    <property type="entry name" value="GH26_dom"/>
</dbReference>
<comment type="caution">
    <text evidence="12">The sequence shown here is derived from an EMBL/GenBank/DDBJ whole genome shotgun (WGS) entry which is preliminary data.</text>
</comment>
<evidence type="ECO:0000256" key="9">
    <source>
        <dbReference type="PROSITE-ProRule" id="PRU01100"/>
    </source>
</evidence>
<dbReference type="GO" id="GO:0016020">
    <property type="term" value="C:membrane"/>
    <property type="evidence" value="ECO:0007669"/>
    <property type="project" value="InterPro"/>
</dbReference>
<keyword evidence="7" id="KW-0106">Calcium</keyword>
<evidence type="ECO:0000256" key="7">
    <source>
        <dbReference type="ARBA" id="ARBA00022837"/>
    </source>
</evidence>
<dbReference type="InterPro" id="IPR017853">
    <property type="entry name" value="GH"/>
</dbReference>
<dbReference type="InterPro" id="IPR003644">
    <property type="entry name" value="Calx_beta"/>
</dbReference>
<dbReference type="Gene3D" id="4.10.1080.10">
    <property type="entry name" value="TSP type-3 repeat"/>
    <property type="match status" value="1"/>
</dbReference>
<feature type="compositionally biased region" description="Polar residues" evidence="10">
    <location>
        <begin position="2423"/>
        <end position="2436"/>
    </location>
</feature>
<dbReference type="SUPFAM" id="SSF49899">
    <property type="entry name" value="Concanavalin A-like lectins/glucanases"/>
    <property type="match status" value="1"/>
</dbReference>